<sequence>MDVFSGKEVERLPIMDSRLEWKAAHPFYSKLGSSFVIKILCYSVLVLHVSVLPPLVCCMYPKTKHTTTITFKTKLNSVAQQPMRAKAYYAQLISLRCNSIYFRPGGESDMELPMFSSKESLILIYRPSEGMKDNFQKIALILENATHSSRRLRL</sequence>
<dbReference type="EMBL" id="BMAU01021402">
    <property type="protein sequence ID" value="GFY32238.1"/>
    <property type="molecule type" value="Genomic_DNA"/>
</dbReference>
<keyword evidence="1" id="KW-0472">Membrane</keyword>
<feature type="transmembrane region" description="Helical" evidence="1">
    <location>
        <begin position="35"/>
        <end position="56"/>
    </location>
</feature>
<accession>A0A8X7BIB6</accession>
<keyword evidence="1" id="KW-1133">Transmembrane helix</keyword>
<evidence type="ECO:0000256" key="1">
    <source>
        <dbReference type="SAM" id="Phobius"/>
    </source>
</evidence>
<keyword evidence="3" id="KW-1185">Reference proteome</keyword>
<gene>
    <name evidence="2" type="ORF">TNCV_3557461</name>
</gene>
<comment type="caution">
    <text evidence="2">The sequence shown here is derived from an EMBL/GenBank/DDBJ whole genome shotgun (WGS) entry which is preliminary data.</text>
</comment>
<dbReference type="Proteomes" id="UP000887159">
    <property type="component" value="Unassembled WGS sequence"/>
</dbReference>
<dbReference type="AlphaFoldDB" id="A0A8X7BIB6"/>
<evidence type="ECO:0000313" key="3">
    <source>
        <dbReference type="Proteomes" id="UP000887159"/>
    </source>
</evidence>
<reference evidence="2" key="1">
    <citation type="submission" date="2020-08" db="EMBL/GenBank/DDBJ databases">
        <title>Multicomponent nature underlies the extraordinary mechanical properties of spider dragline silk.</title>
        <authorList>
            <person name="Kono N."/>
            <person name="Nakamura H."/>
            <person name="Mori M."/>
            <person name="Yoshida Y."/>
            <person name="Ohtoshi R."/>
            <person name="Malay A.D."/>
            <person name="Moran D.A.P."/>
            <person name="Tomita M."/>
            <person name="Numata K."/>
            <person name="Arakawa K."/>
        </authorList>
    </citation>
    <scope>NUCLEOTIDE SEQUENCE</scope>
</reference>
<organism evidence="2 3">
    <name type="scientific">Trichonephila clavipes</name>
    <name type="common">Golden silk orbweaver</name>
    <name type="synonym">Nephila clavipes</name>
    <dbReference type="NCBI Taxonomy" id="2585209"/>
    <lineage>
        <taxon>Eukaryota</taxon>
        <taxon>Metazoa</taxon>
        <taxon>Ecdysozoa</taxon>
        <taxon>Arthropoda</taxon>
        <taxon>Chelicerata</taxon>
        <taxon>Arachnida</taxon>
        <taxon>Araneae</taxon>
        <taxon>Araneomorphae</taxon>
        <taxon>Entelegynae</taxon>
        <taxon>Araneoidea</taxon>
        <taxon>Nephilidae</taxon>
        <taxon>Trichonephila</taxon>
    </lineage>
</organism>
<proteinExistence type="predicted"/>
<keyword evidence="1" id="KW-0812">Transmembrane</keyword>
<evidence type="ECO:0000313" key="2">
    <source>
        <dbReference type="EMBL" id="GFY32238.1"/>
    </source>
</evidence>
<name>A0A8X7BIB6_TRICX</name>
<protein>
    <submittedName>
        <fullName evidence="2">Uncharacterized protein</fullName>
    </submittedName>
</protein>